<comment type="caution">
    <text evidence="2">The sequence shown here is derived from an EMBL/GenBank/DDBJ whole genome shotgun (WGS) entry which is preliminary data.</text>
</comment>
<name>A0A4R6JEF1_9ACTN</name>
<proteinExistence type="predicted"/>
<evidence type="ECO:0000256" key="1">
    <source>
        <dbReference type="SAM" id="SignalP"/>
    </source>
</evidence>
<protein>
    <recommendedName>
        <fullName evidence="4">Secreted protein</fullName>
    </recommendedName>
</protein>
<reference evidence="2 3" key="1">
    <citation type="submission" date="2019-03" db="EMBL/GenBank/DDBJ databases">
        <title>Genomic Encyclopedia of Type Strains, Phase III (KMG-III): the genomes of soil and plant-associated and newly described type strains.</title>
        <authorList>
            <person name="Whitman W."/>
        </authorList>
    </citation>
    <scope>NUCLEOTIDE SEQUENCE [LARGE SCALE GENOMIC DNA]</scope>
    <source>
        <strain evidence="2 3">VKM Ac-2527</strain>
    </source>
</reference>
<dbReference type="Proteomes" id="UP000295388">
    <property type="component" value="Unassembled WGS sequence"/>
</dbReference>
<feature type="signal peptide" evidence="1">
    <location>
        <begin position="1"/>
        <end position="21"/>
    </location>
</feature>
<organism evidence="2 3">
    <name type="scientific">Kribbella caucasensis</name>
    <dbReference type="NCBI Taxonomy" id="2512215"/>
    <lineage>
        <taxon>Bacteria</taxon>
        <taxon>Bacillati</taxon>
        <taxon>Actinomycetota</taxon>
        <taxon>Actinomycetes</taxon>
        <taxon>Propionibacteriales</taxon>
        <taxon>Kribbellaceae</taxon>
        <taxon>Kribbella</taxon>
    </lineage>
</organism>
<keyword evidence="1" id="KW-0732">Signal</keyword>
<accession>A0A4R6JEF1</accession>
<evidence type="ECO:0000313" key="2">
    <source>
        <dbReference type="EMBL" id="TDO34254.1"/>
    </source>
</evidence>
<dbReference type="AlphaFoldDB" id="A0A4R6JEF1"/>
<evidence type="ECO:0000313" key="3">
    <source>
        <dbReference type="Proteomes" id="UP000295388"/>
    </source>
</evidence>
<dbReference type="RefSeq" id="WP_133804968.1">
    <property type="nucleotide sequence ID" value="NZ_SNWQ01000028.1"/>
</dbReference>
<feature type="chain" id="PRO_5039576841" description="Secreted protein" evidence="1">
    <location>
        <begin position="22"/>
        <end position="136"/>
    </location>
</feature>
<evidence type="ECO:0008006" key="4">
    <source>
        <dbReference type="Google" id="ProtNLM"/>
    </source>
</evidence>
<dbReference type="EMBL" id="SNWQ01000028">
    <property type="protein sequence ID" value="TDO34254.1"/>
    <property type="molecule type" value="Genomic_DNA"/>
</dbReference>
<keyword evidence="3" id="KW-1185">Reference proteome</keyword>
<dbReference type="OrthoDB" id="3829672at2"/>
<sequence>MKRILCTLTASVLLLTTGTTAAQARPAQDFCWDADASWSSSTGNRSGKVSILAHCEAQADSWRIDVYVNGEWWAYGTGGRIPGVGERWITVDVPRMPKPNDRRGNYVWAKVTYKAGDLWENEFREELGWFPCKTCT</sequence>
<gene>
    <name evidence="2" type="ORF">EV643_12839</name>
</gene>